<gene>
    <name evidence="10" type="primary">OVCH1</name>
</gene>
<evidence type="ECO:0000256" key="1">
    <source>
        <dbReference type="ARBA" id="ARBA00004239"/>
    </source>
</evidence>
<protein>
    <submittedName>
        <fullName evidence="10">Ovochymase-1</fullName>
    </submittedName>
</protein>
<dbReference type="PROSITE" id="PS00135">
    <property type="entry name" value="TRYPSIN_SER"/>
    <property type="match status" value="1"/>
</dbReference>
<organism evidence="10">
    <name type="scientific">Bactrocera dorsalis</name>
    <name type="common">Oriental fruit fly</name>
    <name type="synonym">Dacus dorsalis</name>
    <dbReference type="NCBI Taxonomy" id="27457"/>
    <lineage>
        <taxon>Eukaryota</taxon>
        <taxon>Metazoa</taxon>
        <taxon>Ecdysozoa</taxon>
        <taxon>Arthropoda</taxon>
        <taxon>Hexapoda</taxon>
        <taxon>Insecta</taxon>
        <taxon>Pterygota</taxon>
        <taxon>Neoptera</taxon>
        <taxon>Endopterygota</taxon>
        <taxon>Diptera</taxon>
        <taxon>Brachycera</taxon>
        <taxon>Muscomorpha</taxon>
        <taxon>Tephritoidea</taxon>
        <taxon>Tephritidae</taxon>
        <taxon>Bactrocera</taxon>
        <taxon>Bactrocera</taxon>
    </lineage>
</organism>
<dbReference type="Pfam" id="PF00089">
    <property type="entry name" value="Trypsin"/>
    <property type="match status" value="1"/>
</dbReference>
<keyword evidence="3" id="KW-0964">Secreted</keyword>
<name>A0A034WLV7_BACDO</name>
<dbReference type="GO" id="GO:0004252">
    <property type="term" value="F:serine-type endopeptidase activity"/>
    <property type="evidence" value="ECO:0007669"/>
    <property type="project" value="InterPro"/>
</dbReference>
<dbReference type="AlphaFoldDB" id="A0A034WLV7"/>
<evidence type="ECO:0000259" key="9">
    <source>
        <dbReference type="PROSITE" id="PS50240"/>
    </source>
</evidence>
<reference evidence="10" key="1">
    <citation type="journal article" date="2014" name="BMC Genomics">
        <title>Characterizing the developmental transcriptome of the oriental fruit fly, Bactrocera dorsalis (Diptera: Tephritidae) through comparative genomic analysis with Drosophila melanogaster utilizing modENCODE datasets.</title>
        <authorList>
            <person name="Geib S.M."/>
            <person name="Calla B."/>
            <person name="Hall B."/>
            <person name="Hou S."/>
            <person name="Manoukis N.C."/>
        </authorList>
    </citation>
    <scope>NUCLEOTIDE SEQUENCE</scope>
    <source>
        <strain evidence="10">Punador</strain>
    </source>
</reference>
<proteinExistence type="inferred from homology"/>
<feature type="domain" description="Peptidase S1" evidence="9">
    <location>
        <begin position="56"/>
        <end position="293"/>
    </location>
</feature>
<evidence type="ECO:0000256" key="6">
    <source>
        <dbReference type="ARBA" id="ARBA00022825"/>
    </source>
</evidence>
<keyword evidence="6 8" id="KW-0720">Serine protease</keyword>
<dbReference type="SMART" id="SM00020">
    <property type="entry name" value="Tryp_SPc"/>
    <property type="match status" value="1"/>
</dbReference>
<dbReference type="InterPro" id="IPR001254">
    <property type="entry name" value="Trypsin_dom"/>
</dbReference>
<accession>A0A034WLV7</accession>
<dbReference type="PROSITE" id="PS50240">
    <property type="entry name" value="TRYPSIN_DOM"/>
    <property type="match status" value="1"/>
</dbReference>
<evidence type="ECO:0000256" key="4">
    <source>
        <dbReference type="ARBA" id="ARBA00022670"/>
    </source>
</evidence>
<dbReference type="InterPro" id="IPR043504">
    <property type="entry name" value="Peptidase_S1_PA_chymotrypsin"/>
</dbReference>
<dbReference type="InterPro" id="IPR033116">
    <property type="entry name" value="TRYPSIN_SER"/>
</dbReference>
<evidence type="ECO:0000256" key="2">
    <source>
        <dbReference type="ARBA" id="ARBA00007664"/>
    </source>
</evidence>
<dbReference type="InterPro" id="IPR018114">
    <property type="entry name" value="TRYPSIN_HIS"/>
</dbReference>
<dbReference type="InterPro" id="IPR001314">
    <property type="entry name" value="Peptidase_S1A"/>
</dbReference>
<comment type="subcellular location">
    <subcellularLocation>
        <location evidence="1">Secreted</location>
        <location evidence="1">Extracellular space</location>
    </subcellularLocation>
</comment>
<dbReference type="CDD" id="cd00190">
    <property type="entry name" value="Tryp_SPc"/>
    <property type="match status" value="1"/>
</dbReference>
<evidence type="ECO:0000313" key="10">
    <source>
        <dbReference type="EMBL" id="JAC55634.1"/>
    </source>
</evidence>
<dbReference type="PROSITE" id="PS00134">
    <property type="entry name" value="TRYPSIN_HIS"/>
    <property type="match status" value="1"/>
</dbReference>
<evidence type="ECO:0000256" key="5">
    <source>
        <dbReference type="ARBA" id="ARBA00022801"/>
    </source>
</evidence>
<dbReference type="OrthoDB" id="10059102at2759"/>
<dbReference type="PRINTS" id="PR00722">
    <property type="entry name" value="CHYMOTRYPSIN"/>
</dbReference>
<keyword evidence="7" id="KW-1015">Disulfide bond</keyword>
<evidence type="ECO:0000256" key="8">
    <source>
        <dbReference type="RuleBase" id="RU363034"/>
    </source>
</evidence>
<dbReference type="PANTHER" id="PTHR24276">
    <property type="entry name" value="POLYSERASE-RELATED"/>
    <property type="match status" value="1"/>
</dbReference>
<dbReference type="SUPFAM" id="SSF50494">
    <property type="entry name" value="Trypsin-like serine proteases"/>
    <property type="match status" value="1"/>
</dbReference>
<dbReference type="FunFam" id="2.40.10.10:FF:000036">
    <property type="entry name" value="Trypsin beta"/>
    <property type="match status" value="1"/>
</dbReference>
<dbReference type="GO" id="GO:0005576">
    <property type="term" value="C:extracellular region"/>
    <property type="evidence" value="ECO:0007669"/>
    <property type="project" value="UniProtKB-SubCell"/>
</dbReference>
<evidence type="ECO:0000256" key="7">
    <source>
        <dbReference type="ARBA" id="ARBA00023157"/>
    </source>
</evidence>
<comment type="similarity">
    <text evidence="2">Belongs to the peptidase S1 family.</text>
</comment>
<sequence>MFLLKLISQKLYAITVIIVLSLTSLALCNQQLSKAYPGVHHHTDDLERSRGYKFLITGGYRPKVANLTKYLVSISHANFKKFFGDAHFCGGAIVKPNTILTAAHCISKRLYGFQMLRSIIVIAGTPNRLQKTEHTQIMKVKRVAVYGESKTEKSVDIAVIILQRNIRIDNVTTGVLPLTDHPLRAGEKCTVLGWGRVFDHGPMPATALYVDLEIWSRRKCQSYRNFYAPSLLCAGVPDDPERDSCAGDSGGPLICDEKVVGVVSFGIGCGTPGYPGFYTNVYRYLDWVRANLAYRLHINYILMVKCIFFLWLL</sequence>
<keyword evidence="5 8" id="KW-0378">Hydrolase</keyword>
<keyword evidence="4 8" id="KW-0645">Protease</keyword>
<dbReference type="Gene3D" id="2.40.10.10">
    <property type="entry name" value="Trypsin-like serine proteases"/>
    <property type="match status" value="1"/>
</dbReference>
<dbReference type="GO" id="GO:0006508">
    <property type="term" value="P:proteolysis"/>
    <property type="evidence" value="ECO:0007669"/>
    <property type="project" value="UniProtKB-KW"/>
</dbReference>
<dbReference type="PANTHER" id="PTHR24276:SF91">
    <property type="entry name" value="AT26814P-RELATED"/>
    <property type="match status" value="1"/>
</dbReference>
<dbReference type="EMBL" id="GAKP01003318">
    <property type="protein sequence ID" value="JAC55634.1"/>
    <property type="molecule type" value="Transcribed_RNA"/>
</dbReference>
<dbReference type="InterPro" id="IPR050430">
    <property type="entry name" value="Peptidase_S1"/>
</dbReference>
<evidence type="ECO:0000256" key="3">
    <source>
        <dbReference type="ARBA" id="ARBA00022525"/>
    </source>
</evidence>
<dbReference type="InterPro" id="IPR009003">
    <property type="entry name" value="Peptidase_S1_PA"/>
</dbReference>